<dbReference type="GO" id="GO:0007015">
    <property type="term" value="P:actin filament organization"/>
    <property type="evidence" value="ECO:0007669"/>
    <property type="project" value="TreeGrafter"/>
</dbReference>
<dbReference type="PANTHER" id="PTHR13140">
    <property type="entry name" value="MYOSIN"/>
    <property type="match status" value="1"/>
</dbReference>
<feature type="compositionally biased region" description="Basic and acidic residues" evidence="12">
    <location>
        <begin position="1027"/>
        <end position="1050"/>
    </location>
</feature>
<evidence type="ECO:0000259" key="13">
    <source>
        <dbReference type="PROSITE" id="PS51456"/>
    </source>
</evidence>
<keyword evidence="5 11" id="KW-0175">Coiled coil</keyword>
<feature type="region of interest" description="Disordered" evidence="12">
    <location>
        <begin position="1027"/>
        <end position="1052"/>
    </location>
</feature>
<feature type="region of interest" description="Disordered" evidence="12">
    <location>
        <begin position="1146"/>
        <end position="1176"/>
    </location>
</feature>
<feature type="coiled-coil region" evidence="11">
    <location>
        <begin position="1056"/>
        <end position="1090"/>
    </location>
</feature>
<dbReference type="InterPro" id="IPR004009">
    <property type="entry name" value="SH3_Myosin"/>
</dbReference>
<evidence type="ECO:0000256" key="12">
    <source>
        <dbReference type="SAM" id="MobiDB-lite"/>
    </source>
</evidence>
<comment type="similarity">
    <text evidence="9">Belongs to the TRAFAC class myosin-kinesin ATPase superfamily. Myosin family. Plant myosin class VIII subfamily.</text>
</comment>
<dbReference type="GO" id="GO:0005516">
    <property type="term" value="F:calmodulin binding"/>
    <property type="evidence" value="ECO:0007669"/>
    <property type="project" value="UniProtKB-KW"/>
</dbReference>
<evidence type="ECO:0000256" key="3">
    <source>
        <dbReference type="ARBA" id="ARBA00022840"/>
    </source>
</evidence>
<dbReference type="FunFam" id="1.10.10.820:FF:000001">
    <property type="entry name" value="Myosin heavy chain"/>
    <property type="match status" value="1"/>
</dbReference>
<dbReference type="SMART" id="SM00242">
    <property type="entry name" value="MYSc"/>
    <property type="match status" value="1"/>
</dbReference>
<sequence length="1289" mass="146069">MSAAMVARSSLEVMLDILRQRDEQSQDAPPPLPVRPTSRGRLPSSRRSLPVSFKLENGAPKILLKDSVKKEERLDHQPLKEDKEVLLKSGIFGSKRIVQVERPEESPYAKMPELESCEERTDETDSPDSPVAPLASAASLEDKLGWSDTIDYVLKKQIQVRTRYEDYFYKIQVWCWLPDAKWELGKIQSVYGDDSDVMLSDGKVLRVSVENLLPANPDILDGVDDLIQLSYLNEPSVLHNLQYRYSRDLVYTKAGPVLVAFNPFKKVSLYGNDFVAAYRQKLTDSPHVYAMADTAYNEMMRDGVNQSIIISGESGAGKTETAKIAMQYLAALGGGSGIEYKVLQTNTILESFGNAKTSRNDNSSRFGKLIEINFSSAGKIYGAKIQTFLLEKSRVVQRATGERSYHVFYQLCAGAPPHLQEHLKLKAASEYEYLKHSDCLRIDDVDDAQRFQILMQALDTVQIPKEDQENAFAMLAAILWLGNIDFSVIDNENHVEVVLSEGVINAANLLGCKVPDLMLALSTHKIRAGNDDIVQKLTLPQAIDTRDALAKSIYVGLFDWLVEQINNSFQMEKCRTGRSINILDIYGFESFHKNSFEQFCINYANERLQQHFNRHLFKLEQEEYIADGIDWTNVEFVDNTNCLNLFEKKPLGLLSLLDEESTFPKATDLTFANKLKQHLTGSTCFKGERGGAFKICHYAGEVMYDTSGFLEKNRDPLHSDIIQLLLSCSCQLSQLFASNVLSQSQKESNLLRQPCKVDSQKQNVGTKFKGQLFKLMQRLENTTPHFIRCITPNSKQLPGMYQHDLVLEQLRCCGVLEAVRISRSGYPTRMRHQQFAERYGFLLLKNLASQDPLSVSVHVLRQFNVPPEMYQVGYTKLFFRTGQVAALEDARNRTLQGILWVQKNFRGHQARCYYQALKKGVTTLQSFVRGEKSRCEFKVLVKRWRAAVLIQKHVKHQIARTMFDDPLKDIILLQSGSVVAACKEILWVLMIATNDPHSHLLSSAVIRGLLARNNFVVMKTREMSKLDHVKDNSDPDKDLPEMKATNKDSQVHPSALAELQRRVLKAEAAWREKEEENAILKQQVQHYEMRWSEYDAKMKSMEEKWQKQLTSLQVSLAAAKKSLAADDLASQQGRLDISPLQYSYDSEDTMSAGTHTPEGTPAKPSHASDAGLVRNSNGTQSAVSHLVASDAGFVRNSDGTHGAVSHLVKEFEQQRQVFEDDARFLLKVKSGHSGSSINPAEELHKLKARFVTWKKDYKVRLRETKIVLHKLGSPEERTRKRWWGNWSTK</sequence>
<dbReference type="GO" id="GO:0030048">
    <property type="term" value="P:actin filament-based movement"/>
    <property type="evidence" value="ECO:0007669"/>
    <property type="project" value="UniProtKB-ARBA"/>
</dbReference>
<evidence type="ECO:0000256" key="1">
    <source>
        <dbReference type="ARBA" id="ARBA00022737"/>
    </source>
</evidence>
<dbReference type="Gene3D" id="1.20.5.190">
    <property type="match status" value="1"/>
</dbReference>
<dbReference type="SMART" id="SM00015">
    <property type="entry name" value="IQ"/>
    <property type="match status" value="3"/>
</dbReference>
<dbReference type="Gene3D" id="1.20.120.720">
    <property type="entry name" value="Myosin VI head, motor domain, U50 subdomain"/>
    <property type="match status" value="1"/>
</dbReference>
<dbReference type="CDD" id="cd01383">
    <property type="entry name" value="MYSc_Myo8"/>
    <property type="match status" value="1"/>
</dbReference>
<dbReference type="SMART" id="SM00382">
    <property type="entry name" value="AAA"/>
    <property type="match status" value="1"/>
</dbReference>
<dbReference type="OrthoDB" id="6108017at2759"/>
<keyword evidence="4" id="KW-0112">Calmodulin-binding</keyword>
<evidence type="ECO:0000313" key="17">
    <source>
        <dbReference type="RefSeq" id="XP_029116740.1"/>
    </source>
</evidence>
<evidence type="ECO:0000256" key="9">
    <source>
        <dbReference type="ARBA" id="ARBA00060862"/>
    </source>
</evidence>
<keyword evidence="3 10" id="KW-0067">ATP-binding</keyword>
<dbReference type="Gene3D" id="1.20.58.530">
    <property type="match status" value="1"/>
</dbReference>
<dbReference type="InterPro" id="IPR003593">
    <property type="entry name" value="AAA+_ATPase"/>
</dbReference>
<dbReference type="Proteomes" id="UP000504607">
    <property type="component" value="Chromosome 1"/>
</dbReference>
<name>A0A8N4EQ77_ELAGV</name>
<proteinExistence type="inferred from homology"/>
<dbReference type="InterPro" id="IPR001609">
    <property type="entry name" value="Myosin_head_motor_dom-like"/>
</dbReference>
<feature type="region of interest" description="Disordered" evidence="12">
    <location>
        <begin position="19"/>
        <end position="51"/>
    </location>
</feature>
<evidence type="ECO:0000256" key="5">
    <source>
        <dbReference type="ARBA" id="ARBA00023054"/>
    </source>
</evidence>
<keyword evidence="15" id="KW-1185">Reference proteome</keyword>
<dbReference type="GO" id="GO:0016020">
    <property type="term" value="C:membrane"/>
    <property type="evidence" value="ECO:0007669"/>
    <property type="project" value="TreeGrafter"/>
</dbReference>
<dbReference type="GO" id="GO:0016459">
    <property type="term" value="C:myosin complex"/>
    <property type="evidence" value="ECO:0007669"/>
    <property type="project" value="UniProtKB-KW"/>
</dbReference>
<dbReference type="SUPFAM" id="SSF52540">
    <property type="entry name" value="P-loop containing nucleoside triphosphate hydrolases"/>
    <property type="match status" value="1"/>
</dbReference>
<evidence type="ECO:0000256" key="4">
    <source>
        <dbReference type="ARBA" id="ARBA00022860"/>
    </source>
</evidence>
<dbReference type="InterPro" id="IPR036022">
    <property type="entry name" value="MYSc_Myo8"/>
</dbReference>
<gene>
    <name evidence="16 17" type="primary">LOC105032329</name>
</gene>
<evidence type="ECO:0000259" key="14">
    <source>
        <dbReference type="PROSITE" id="PS51844"/>
    </source>
</evidence>
<feature type="binding site" evidence="10">
    <location>
        <begin position="312"/>
        <end position="319"/>
    </location>
    <ligand>
        <name>ATP</name>
        <dbReference type="ChEBI" id="CHEBI:30616"/>
    </ligand>
</feature>
<feature type="domain" description="Myosin motor" evidence="13">
    <location>
        <begin position="221"/>
        <end position="892"/>
    </location>
</feature>
<dbReference type="FunFam" id="1.20.58.530:FF:000013">
    <property type="entry name" value="Unconventional myosin-XIX"/>
    <property type="match status" value="1"/>
</dbReference>
<dbReference type="InterPro" id="IPR000048">
    <property type="entry name" value="IQ_motif_EF-hand-BS"/>
</dbReference>
<dbReference type="PROSITE" id="PS51456">
    <property type="entry name" value="MYOSIN_MOTOR"/>
    <property type="match status" value="1"/>
</dbReference>
<organism evidence="15 16">
    <name type="scientific">Elaeis guineensis var. tenera</name>
    <name type="common">Oil palm</name>
    <dbReference type="NCBI Taxonomy" id="51953"/>
    <lineage>
        <taxon>Eukaryota</taxon>
        <taxon>Viridiplantae</taxon>
        <taxon>Streptophyta</taxon>
        <taxon>Embryophyta</taxon>
        <taxon>Tracheophyta</taxon>
        <taxon>Spermatophyta</taxon>
        <taxon>Magnoliopsida</taxon>
        <taxon>Liliopsida</taxon>
        <taxon>Arecaceae</taxon>
        <taxon>Arecoideae</taxon>
        <taxon>Cocoseae</taxon>
        <taxon>Elaeidinae</taxon>
        <taxon>Elaeis</taxon>
    </lineage>
</organism>
<dbReference type="GO" id="GO:0005524">
    <property type="term" value="F:ATP binding"/>
    <property type="evidence" value="ECO:0007669"/>
    <property type="project" value="UniProtKB-UniRule"/>
</dbReference>
<feature type="compositionally biased region" description="Low complexity" evidence="12">
    <location>
        <begin position="35"/>
        <end position="51"/>
    </location>
</feature>
<feature type="region of interest" description="Actin-binding" evidence="10">
    <location>
        <begin position="772"/>
        <end position="794"/>
    </location>
</feature>
<protein>
    <submittedName>
        <fullName evidence="16 17">Myosin-1 isoform X1</fullName>
    </submittedName>
</protein>
<evidence type="ECO:0000256" key="6">
    <source>
        <dbReference type="ARBA" id="ARBA00023123"/>
    </source>
</evidence>
<dbReference type="PROSITE" id="PS51844">
    <property type="entry name" value="SH3_LIKE"/>
    <property type="match status" value="1"/>
</dbReference>
<dbReference type="Pfam" id="PF00063">
    <property type="entry name" value="Myosin_head"/>
    <property type="match status" value="1"/>
</dbReference>
<evidence type="ECO:0000256" key="7">
    <source>
        <dbReference type="ARBA" id="ARBA00023175"/>
    </source>
</evidence>
<keyword evidence="6 10" id="KW-0518">Myosin</keyword>
<evidence type="ECO:0000313" key="16">
    <source>
        <dbReference type="RefSeq" id="XP_029116738.1"/>
    </source>
</evidence>
<reference evidence="16 17" key="1">
    <citation type="submission" date="2025-04" db="UniProtKB">
        <authorList>
            <consortium name="RefSeq"/>
        </authorList>
    </citation>
    <scope>IDENTIFICATION</scope>
</reference>
<dbReference type="PANTHER" id="PTHR13140:SF706">
    <property type="entry name" value="DILUTE CLASS UNCONVENTIONAL MYOSIN, ISOFORM C"/>
    <property type="match status" value="1"/>
</dbReference>
<keyword evidence="7 10" id="KW-0505">Motor protein</keyword>
<dbReference type="Pfam" id="PF25369">
    <property type="entry name" value="SH3_VIII-1_N"/>
    <property type="match status" value="1"/>
</dbReference>
<feature type="domain" description="Myosin N-terminal SH3-like" evidence="14">
    <location>
        <begin position="168"/>
        <end position="217"/>
    </location>
</feature>
<keyword evidence="1" id="KW-0677">Repeat</keyword>
<dbReference type="GO" id="GO:0000146">
    <property type="term" value="F:microfilament motor activity"/>
    <property type="evidence" value="ECO:0007669"/>
    <property type="project" value="TreeGrafter"/>
</dbReference>
<dbReference type="GO" id="GO:0051015">
    <property type="term" value="F:actin filament binding"/>
    <property type="evidence" value="ECO:0007669"/>
    <property type="project" value="TreeGrafter"/>
</dbReference>
<dbReference type="RefSeq" id="XP_029116738.1">
    <property type="nucleotide sequence ID" value="XM_029260905.1"/>
</dbReference>
<accession>A0A8N4EQ77</accession>
<dbReference type="GO" id="GO:0005737">
    <property type="term" value="C:cytoplasm"/>
    <property type="evidence" value="ECO:0007669"/>
    <property type="project" value="TreeGrafter"/>
</dbReference>
<dbReference type="Gene3D" id="6.20.240.20">
    <property type="match status" value="1"/>
</dbReference>
<dbReference type="PROSITE" id="PS50096">
    <property type="entry name" value="IQ"/>
    <property type="match status" value="2"/>
</dbReference>
<evidence type="ECO:0000256" key="2">
    <source>
        <dbReference type="ARBA" id="ARBA00022741"/>
    </source>
</evidence>
<evidence type="ECO:0000256" key="10">
    <source>
        <dbReference type="PROSITE-ProRule" id="PRU00782"/>
    </source>
</evidence>
<dbReference type="InterPro" id="IPR036961">
    <property type="entry name" value="Kinesin_motor_dom_sf"/>
</dbReference>
<dbReference type="RefSeq" id="XP_029116740.1">
    <property type="nucleotide sequence ID" value="XM_029260907.1"/>
</dbReference>
<keyword evidence="8 10" id="KW-0009">Actin-binding</keyword>
<dbReference type="PRINTS" id="PR00193">
    <property type="entry name" value="MYOSINHEAVY"/>
</dbReference>
<dbReference type="Gene3D" id="3.40.850.10">
    <property type="entry name" value="Kinesin motor domain"/>
    <property type="match status" value="1"/>
</dbReference>
<dbReference type="Gene3D" id="1.10.10.820">
    <property type="match status" value="1"/>
</dbReference>
<evidence type="ECO:0000256" key="11">
    <source>
        <dbReference type="SAM" id="Coils"/>
    </source>
</evidence>
<dbReference type="Pfam" id="PF00612">
    <property type="entry name" value="IQ"/>
    <property type="match status" value="2"/>
</dbReference>
<evidence type="ECO:0000313" key="15">
    <source>
        <dbReference type="Proteomes" id="UP000504607"/>
    </source>
</evidence>
<feature type="region of interest" description="Disordered" evidence="12">
    <location>
        <begin position="103"/>
        <end position="133"/>
    </location>
</feature>
<dbReference type="InterPro" id="IPR027417">
    <property type="entry name" value="P-loop_NTPase"/>
</dbReference>
<keyword evidence="2 10" id="KW-0547">Nucleotide-binding</keyword>
<evidence type="ECO:0000256" key="8">
    <source>
        <dbReference type="ARBA" id="ARBA00023203"/>
    </source>
</evidence>
<dbReference type="InterPro" id="IPR057535">
    <property type="entry name" value="MYO1-3_N_SH3"/>
</dbReference>